<evidence type="ECO:0000256" key="2">
    <source>
        <dbReference type="ARBA" id="ARBA00008854"/>
    </source>
</evidence>
<keyword evidence="5 6" id="KW-0472">Membrane</keyword>
<dbReference type="Pfam" id="PF04011">
    <property type="entry name" value="LemA"/>
    <property type="match status" value="1"/>
</dbReference>
<proteinExistence type="inferred from homology"/>
<name>A0A381SKM9_9ZZZZ</name>
<reference evidence="7" key="1">
    <citation type="submission" date="2018-05" db="EMBL/GenBank/DDBJ databases">
        <authorList>
            <person name="Lanie J.A."/>
            <person name="Ng W.-L."/>
            <person name="Kazmierczak K.M."/>
            <person name="Andrzejewski T.M."/>
            <person name="Davidsen T.M."/>
            <person name="Wayne K.J."/>
            <person name="Tettelin H."/>
            <person name="Glass J.I."/>
            <person name="Rusch D."/>
            <person name="Podicherti R."/>
            <person name="Tsui H.-C.T."/>
            <person name="Winkler M.E."/>
        </authorList>
    </citation>
    <scope>NUCLEOTIDE SEQUENCE</scope>
</reference>
<protein>
    <recommendedName>
        <fullName evidence="8">LemA family protein</fullName>
    </recommendedName>
</protein>
<organism evidence="7">
    <name type="scientific">marine metagenome</name>
    <dbReference type="NCBI Taxonomy" id="408172"/>
    <lineage>
        <taxon>unclassified sequences</taxon>
        <taxon>metagenomes</taxon>
        <taxon>ecological metagenomes</taxon>
    </lineage>
</organism>
<dbReference type="PANTHER" id="PTHR34478">
    <property type="entry name" value="PROTEIN LEMA"/>
    <property type="match status" value="1"/>
</dbReference>
<dbReference type="SUPFAM" id="SSF140478">
    <property type="entry name" value="LemA-like"/>
    <property type="match status" value="1"/>
</dbReference>
<comment type="similarity">
    <text evidence="2">Belongs to the LemA family.</text>
</comment>
<evidence type="ECO:0000256" key="4">
    <source>
        <dbReference type="ARBA" id="ARBA00022989"/>
    </source>
</evidence>
<evidence type="ECO:0008006" key="8">
    <source>
        <dbReference type="Google" id="ProtNLM"/>
    </source>
</evidence>
<feature type="transmembrane region" description="Helical" evidence="6">
    <location>
        <begin position="6"/>
        <end position="27"/>
    </location>
</feature>
<dbReference type="InterPro" id="IPR023353">
    <property type="entry name" value="LemA-like_dom_sf"/>
</dbReference>
<comment type="subcellular location">
    <subcellularLocation>
        <location evidence="1">Membrane</location>
        <topology evidence="1">Single-pass membrane protein</topology>
    </subcellularLocation>
</comment>
<evidence type="ECO:0000256" key="1">
    <source>
        <dbReference type="ARBA" id="ARBA00004167"/>
    </source>
</evidence>
<dbReference type="EMBL" id="UINC01003052">
    <property type="protein sequence ID" value="SVA02887.1"/>
    <property type="molecule type" value="Genomic_DNA"/>
</dbReference>
<dbReference type="PANTHER" id="PTHR34478:SF1">
    <property type="entry name" value="PROTEIN LEMA"/>
    <property type="match status" value="1"/>
</dbReference>
<accession>A0A381SKM9</accession>
<dbReference type="AlphaFoldDB" id="A0A381SKM9"/>
<keyword evidence="3 6" id="KW-0812">Transmembrane</keyword>
<sequence>MNIVFGFIILLGIIGLVSWFFTVYNGLVQVRENIKKSWANIDVLLMQRSDEIPKLIKTVKAFATHEKEMFDSVMAAREKYLGASSVGEKADADNMLSGALKSVFALSEAYPELRSNENFIQFQNRISGLENEIADRREFYNESVNNYNIRIQSLPDVWIAGPMGLQQEEMFEVPVEKKEDVDIDLDDLYGDKGSDQQ</sequence>
<evidence type="ECO:0000256" key="6">
    <source>
        <dbReference type="SAM" id="Phobius"/>
    </source>
</evidence>
<evidence type="ECO:0000313" key="7">
    <source>
        <dbReference type="EMBL" id="SVA02887.1"/>
    </source>
</evidence>
<dbReference type="InterPro" id="IPR007156">
    <property type="entry name" value="MamQ_LemA"/>
</dbReference>
<dbReference type="GO" id="GO:0016020">
    <property type="term" value="C:membrane"/>
    <property type="evidence" value="ECO:0007669"/>
    <property type="project" value="UniProtKB-SubCell"/>
</dbReference>
<dbReference type="Gene3D" id="1.20.1440.20">
    <property type="entry name" value="LemA-like domain"/>
    <property type="match status" value="1"/>
</dbReference>
<evidence type="ECO:0000256" key="3">
    <source>
        <dbReference type="ARBA" id="ARBA00022692"/>
    </source>
</evidence>
<gene>
    <name evidence="7" type="ORF">METZ01_LOCUS55741</name>
</gene>
<evidence type="ECO:0000256" key="5">
    <source>
        <dbReference type="ARBA" id="ARBA00023136"/>
    </source>
</evidence>
<keyword evidence="4 6" id="KW-1133">Transmembrane helix</keyword>